<proteinExistence type="inferred from homology"/>
<dbReference type="Gene3D" id="3.10.350.10">
    <property type="entry name" value="LysM domain"/>
    <property type="match status" value="1"/>
</dbReference>
<dbReference type="SUPFAM" id="SSF54106">
    <property type="entry name" value="LysM domain"/>
    <property type="match status" value="1"/>
</dbReference>
<evidence type="ECO:0000259" key="6">
    <source>
        <dbReference type="PROSITE" id="PS51782"/>
    </source>
</evidence>
<dbReference type="InterPro" id="IPR041704">
    <property type="entry name" value="CFLE_GH18"/>
</dbReference>
<evidence type="ECO:0000256" key="3">
    <source>
        <dbReference type="RuleBase" id="RU000489"/>
    </source>
</evidence>
<feature type="domain" description="SH3b" evidence="5">
    <location>
        <begin position="53"/>
        <end position="116"/>
    </location>
</feature>
<dbReference type="SMART" id="SM00636">
    <property type="entry name" value="Glyco_18"/>
    <property type="match status" value="1"/>
</dbReference>
<organism evidence="8 9">
    <name type="scientific">Marinisporobacter balticus</name>
    <dbReference type="NCBI Taxonomy" id="2018667"/>
    <lineage>
        <taxon>Bacteria</taxon>
        <taxon>Bacillati</taxon>
        <taxon>Bacillota</taxon>
        <taxon>Clostridia</taxon>
        <taxon>Peptostreptococcales</taxon>
        <taxon>Thermotaleaceae</taxon>
        <taxon>Marinisporobacter</taxon>
    </lineage>
</organism>
<dbReference type="Gene3D" id="3.10.50.10">
    <property type="match status" value="1"/>
</dbReference>
<dbReference type="PANTHER" id="PTHR46066:SF2">
    <property type="entry name" value="CHITINASE DOMAIN-CONTAINING PROTEIN 1"/>
    <property type="match status" value="1"/>
</dbReference>
<gene>
    <name evidence="8" type="ORF">EV214_11864</name>
</gene>
<dbReference type="SMART" id="SM00287">
    <property type="entry name" value="SH3b"/>
    <property type="match status" value="1"/>
</dbReference>
<dbReference type="Proteomes" id="UP000294919">
    <property type="component" value="Unassembled WGS sequence"/>
</dbReference>
<evidence type="ECO:0000313" key="8">
    <source>
        <dbReference type="EMBL" id="TCO72313.1"/>
    </source>
</evidence>
<dbReference type="Pfam" id="PF00704">
    <property type="entry name" value="Glyco_hydro_18"/>
    <property type="match status" value="1"/>
</dbReference>
<evidence type="ECO:0000259" key="5">
    <source>
        <dbReference type="PROSITE" id="PS51781"/>
    </source>
</evidence>
<keyword evidence="9" id="KW-1185">Reference proteome</keyword>
<dbReference type="CDD" id="cd02874">
    <property type="entry name" value="GH18_CFLE_spore_hydrolase"/>
    <property type="match status" value="1"/>
</dbReference>
<dbReference type="InterPro" id="IPR011583">
    <property type="entry name" value="Chitinase_II/V-like_cat"/>
</dbReference>
<evidence type="ECO:0000259" key="7">
    <source>
        <dbReference type="PROSITE" id="PS51910"/>
    </source>
</evidence>
<name>A0A4R2KFG3_9FIRM</name>
<protein>
    <submittedName>
        <fullName evidence="8">Spore germination protein YaaH</fullName>
    </submittedName>
</protein>
<dbReference type="GO" id="GO:0004553">
    <property type="term" value="F:hydrolase activity, hydrolyzing O-glycosyl compounds"/>
    <property type="evidence" value="ECO:0007669"/>
    <property type="project" value="InterPro"/>
</dbReference>
<dbReference type="CDD" id="cd00118">
    <property type="entry name" value="LysM"/>
    <property type="match status" value="1"/>
</dbReference>
<reference evidence="8 9" key="1">
    <citation type="submission" date="2019-03" db="EMBL/GenBank/DDBJ databases">
        <title>Genomic Encyclopedia of Type Strains, Phase IV (KMG-IV): sequencing the most valuable type-strain genomes for metagenomic binning, comparative biology and taxonomic classification.</title>
        <authorList>
            <person name="Goeker M."/>
        </authorList>
    </citation>
    <scope>NUCLEOTIDE SEQUENCE [LARGE SCALE GENOMIC DNA]</scope>
    <source>
        <strain evidence="8 9">DSM 102940</strain>
    </source>
</reference>
<dbReference type="GO" id="GO:0008061">
    <property type="term" value="F:chitin binding"/>
    <property type="evidence" value="ECO:0007669"/>
    <property type="project" value="InterPro"/>
</dbReference>
<comment type="caution">
    <text evidence="8">The sequence shown here is derived from an EMBL/GenBank/DDBJ whole genome shotgun (WGS) entry which is preliminary data.</text>
</comment>
<dbReference type="InterPro" id="IPR001223">
    <property type="entry name" value="Glyco_hydro18_cat"/>
</dbReference>
<dbReference type="OrthoDB" id="9769314at2"/>
<dbReference type="InterPro" id="IPR017853">
    <property type="entry name" value="GH"/>
</dbReference>
<feature type="domain" description="LysM" evidence="6">
    <location>
        <begin position="7"/>
        <end position="50"/>
    </location>
</feature>
<dbReference type="RefSeq" id="WP_132246250.1">
    <property type="nucleotide sequence ID" value="NZ_SLWV01000018.1"/>
</dbReference>
<dbReference type="InterPro" id="IPR029070">
    <property type="entry name" value="Chitinase_insertion_sf"/>
</dbReference>
<accession>A0A4R2KFG3</accession>
<keyword evidence="1 3" id="KW-0378">Hydrolase</keyword>
<dbReference type="SMART" id="SM00257">
    <property type="entry name" value="LysM"/>
    <property type="match status" value="1"/>
</dbReference>
<evidence type="ECO:0000313" key="9">
    <source>
        <dbReference type="Proteomes" id="UP000294919"/>
    </source>
</evidence>
<comment type="similarity">
    <text evidence="4">Belongs to the glycosyl hydrolase 18 family.</text>
</comment>
<dbReference type="Gene3D" id="3.20.20.80">
    <property type="entry name" value="Glycosidases"/>
    <property type="match status" value="1"/>
</dbReference>
<dbReference type="InterPro" id="IPR003646">
    <property type="entry name" value="SH3-like_bac-type"/>
</dbReference>
<dbReference type="Gene3D" id="2.30.30.40">
    <property type="entry name" value="SH3 Domains"/>
    <property type="match status" value="1"/>
</dbReference>
<dbReference type="InterPro" id="IPR036779">
    <property type="entry name" value="LysM_dom_sf"/>
</dbReference>
<dbReference type="EMBL" id="SLWV01000018">
    <property type="protein sequence ID" value="TCO72313.1"/>
    <property type="molecule type" value="Genomic_DNA"/>
</dbReference>
<dbReference type="Pfam" id="PF01476">
    <property type="entry name" value="LysM"/>
    <property type="match status" value="1"/>
</dbReference>
<dbReference type="PROSITE" id="PS51910">
    <property type="entry name" value="GH18_2"/>
    <property type="match status" value="1"/>
</dbReference>
<evidence type="ECO:0000256" key="1">
    <source>
        <dbReference type="ARBA" id="ARBA00022801"/>
    </source>
</evidence>
<dbReference type="InterPro" id="IPR018392">
    <property type="entry name" value="LysM"/>
</dbReference>
<dbReference type="PROSITE" id="PS01095">
    <property type="entry name" value="GH18_1"/>
    <property type="match status" value="1"/>
</dbReference>
<feature type="domain" description="GH18" evidence="7">
    <location>
        <begin position="124"/>
        <end position="456"/>
    </location>
</feature>
<dbReference type="PROSITE" id="PS51782">
    <property type="entry name" value="LYSM"/>
    <property type="match status" value="1"/>
</dbReference>
<evidence type="ECO:0000256" key="2">
    <source>
        <dbReference type="ARBA" id="ARBA00023295"/>
    </source>
</evidence>
<sequence>MWRSRSETYIVQPGDTLYSIARKFNTTIESIMELNGLTSTALMVGQSLKIPLYTEVVVTSAVVNIRRGPGIYYPVTAKMNRNARLPVTGFWKDWYKVKLFDGTQGWIQGELVKRFIYDGTKPIVTNLGFYTLEEGPALPSSYDSFVNNTDSISETGLFLFQINKENPTTIVKFGDFTDAYVEDIVSVGHRQNVKMLPVVHNLLYKNGSQTMSKDVVKELVSNKQNRQAFIQNVIKLIERYNFDGINIDIEDVYLEDSENLSALYTELGEALRRKGYYLSGSIPARVSDEPFNPFSDPFDYETIGKAVSEFVVMLYNEHGWPGSGPGPVVSIGWMERVLKYTMTKMPKEKIVAAVSVFGFDFNLTTSKNTYATYDMAMKLAKKYNKEIIFDEKTQTPMFAYEDEQGNQHEVWFENAESIYAKIQKAWEMGIKGIALWRLGMEDPNMWSMFKEDVVVKKG</sequence>
<dbReference type="PROSITE" id="PS51781">
    <property type="entry name" value="SH3B"/>
    <property type="match status" value="1"/>
</dbReference>
<keyword evidence="2 3" id="KW-0326">Glycosidase</keyword>
<dbReference type="Pfam" id="PF08239">
    <property type="entry name" value="SH3_3"/>
    <property type="match status" value="1"/>
</dbReference>
<dbReference type="InterPro" id="IPR001579">
    <property type="entry name" value="Glyco_hydro_18_chit_AS"/>
</dbReference>
<dbReference type="GO" id="GO:0005975">
    <property type="term" value="P:carbohydrate metabolic process"/>
    <property type="evidence" value="ECO:0007669"/>
    <property type="project" value="InterPro"/>
</dbReference>
<evidence type="ECO:0000256" key="4">
    <source>
        <dbReference type="RuleBase" id="RU004453"/>
    </source>
</evidence>
<dbReference type="PANTHER" id="PTHR46066">
    <property type="entry name" value="CHITINASE DOMAIN-CONTAINING PROTEIN 1 FAMILY MEMBER"/>
    <property type="match status" value="1"/>
</dbReference>
<dbReference type="AlphaFoldDB" id="A0A4R2KFG3"/>
<dbReference type="SUPFAM" id="SSF51445">
    <property type="entry name" value="(Trans)glycosidases"/>
    <property type="match status" value="1"/>
</dbReference>